<dbReference type="EMBL" id="CP036278">
    <property type="protein sequence ID" value="QDU55575.1"/>
    <property type="molecule type" value="Genomic_DNA"/>
</dbReference>
<evidence type="ECO:0008006" key="4">
    <source>
        <dbReference type="Google" id="ProtNLM"/>
    </source>
</evidence>
<evidence type="ECO:0000256" key="1">
    <source>
        <dbReference type="SAM" id="Phobius"/>
    </source>
</evidence>
<name>A0A518ALG7_9BACT</name>
<feature type="transmembrane region" description="Helical" evidence="1">
    <location>
        <begin position="21"/>
        <end position="47"/>
    </location>
</feature>
<dbReference type="RefSeq" id="WP_145246419.1">
    <property type="nucleotide sequence ID" value="NZ_CP036278.1"/>
</dbReference>
<accession>A0A518ALG7</accession>
<keyword evidence="1" id="KW-0472">Membrane</keyword>
<organism evidence="2 3">
    <name type="scientific">Aeoliella mucimassa</name>
    <dbReference type="NCBI Taxonomy" id="2527972"/>
    <lineage>
        <taxon>Bacteria</taxon>
        <taxon>Pseudomonadati</taxon>
        <taxon>Planctomycetota</taxon>
        <taxon>Planctomycetia</taxon>
        <taxon>Pirellulales</taxon>
        <taxon>Lacipirellulaceae</taxon>
        <taxon>Aeoliella</taxon>
    </lineage>
</organism>
<evidence type="ECO:0000313" key="3">
    <source>
        <dbReference type="Proteomes" id="UP000315750"/>
    </source>
</evidence>
<feature type="transmembrane region" description="Helical" evidence="1">
    <location>
        <begin position="161"/>
        <end position="186"/>
    </location>
</feature>
<gene>
    <name evidence="2" type="ORF">Pan181_17670</name>
</gene>
<dbReference type="OrthoDB" id="239334at2"/>
<keyword evidence="1" id="KW-0812">Transmembrane</keyword>
<protein>
    <recommendedName>
        <fullName evidence="4">DUF3592 domain-containing protein</fullName>
    </recommendedName>
</protein>
<dbReference type="KEGG" id="amuc:Pan181_17670"/>
<feature type="transmembrane region" description="Helical" evidence="1">
    <location>
        <begin position="244"/>
        <end position="266"/>
    </location>
</feature>
<keyword evidence="3" id="KW-1185">Reference proteome</keyword>
<proteinExistence type="predicted"/>
<dbReference type="Proteomes" id="UP000315750">
    <property type="component" value="Chromosome"/>
</dbReference>
<dbReference type="AlphaFoldDB" id="A0A518ALG7"/>
<keyword evidence="1" id="KW-1133">Transmembrane helix</keyword>
<feature type="transmembrane region" description="Helical" evidence="1">
    <location>
        <begin position="278"/>
        <end position="299"/>
    </location>
</feature>
<sequence>MAWRNPLLQKKRGGRSTGMRNLGYWSEVFLSVSLLVVGSITLALHVFQVLIPDWSDSRRPTGYEPGVCKVTTLKLYEHDTPIRLDENSIEVGEFSIEVEAARLTDDGSLPPVWLERELGHFSPTRIDALQMAELYKPGTTHACWYHPNDPSRLVLRRYVRWWVWPVTLIPLSLLGVGIWGIVASLMQVATSAERRSLVAVKAMRLDPLRESPAESSTLPAVELEDESPGTRYPYRLPVVGTQKWRMAGLMIVCALWNTLVAFLVYVATREVLNNETPWLALGVVLLLGLVGVWLAFNLIREFWERRGIGMTLLEISSHPLALGGTYRVYLLQGGWMHLRWLTVELVCEESASFRQGTDLRTSVEQVFREELRKWQQLHIEPTLPFEADLTVTIPEWAMHSFRSSHNEVRWMLLVKGETMRRQEVYRQFALNVRPAIQVKSDEDLAGTAPGTSGEALV</sequence>
<evidence type="ECO:0000313" key="2">
    <source>
        <dbReference type="EMBL" id="QDU55575.1"/>
    </source>
</evidence>
<reference evidence="2 3" key="1">
    <citation type="submission" date="2019-02" db="EMBL/GenBank/DDBJ databases">
        <title>Deep-cultivation of Planctomycetes and their phenomic and genomic characterization uncovers novel biology.</title>
        <authorList>
            <person name="Wiegand S."/>
            <person name="Jogler M."/>
            <person name="Boedeker C."/>
            <person name="Pinto D."/>
            <person name="Vollmers J."/>
            <person name="Rivas-Marin E."/>
            <person name="Kohn T."/>
            <person name="Peeters S.H."/>
            <person name="Heuer A."/>
            <person name="Rast P."/>
            <person name="Oberbeckmann S."/>
            <person name="Bunk B."/>
            <person name="Jeske O."/>
            <person name="Meyerdierks A."/>
            <person name="Storesund J.E."/>
            <person name="Kallscheuer N."/>
            <person name="Luecker S."/>
            <person name="Lage O.M."/>
            <person name="Pohl T."/>
            <person name="Merkel B.J."/>
            <person name="Hornburger P."/>
            <person name="Mueller R.-W."/>
            <person name="Bruemmer F."/>
            <person name="Labrenz M."/>
            <person name="Spormann A.M."/>
            <person name="Op den Camp H."/>
            <person name="Overmann J."/>
            <person name="Amann R."/>
            <person name="Jetten M.S.M."/>
            <person name="Mascher T."/>
            <person name="Medema M.H."/>
            <person name="Devos D.P."/>
            <person name="Kaster A.-K."/>
            <person name="Ovreas L."/>
            <person name="Rohde M."/>
            <person name="Galperin M.Y."/>
            <person name="Jogler C."/>
        </authorList>
    </citation>
    <scope>NUCLEOTIDE SEQUENCE [LARGE SCALE GENOMIC DNA]</scope>
    <source>
        <strain evidence="2 3">Pan181</strain>
    </source>
</reference>